<dbReference type="SUPFAM" id="SSF56502">
    <property type="entry name" value="gp120 core"/>
    <property type="match status" value="1"/>
</dbReference>
<feature type="compositionally biased region" description="Polar residues" evidence="1">
    <location>
        <begin position="1"/>
        <end position="12"/>
    </location>
</feature>
<sequence length="154" mass="17586">QASSATNCCEWQSSRRRGNNRSENITDNAKNIIVQFNTSVGINCTRTYQQYKKKYNYRDPGKHSMQQVTSQGTYDKHIVMLVKKHGMKLYNRYAKKLGDLLNQTTIIFTNSSGGASKLQHIVLIVEENFSIEHIKACYSPWNNGPRAVRKSHGT</sequence>
<keyword evidence="2" id="KW-0946">Virion</keyword>
<dbReference type="GO" id="GO:0019031">
    <property type="term" value="C:viral envelope"/>
    <property type="evidence" value="ECO:0007669"/>
    <property type="project" value="UniProtKB-KW"/>
</dbReference>
<organismHost>
    <name type="scientific">Homo sapiens</name>
    <name type="common">Human</name>
    <dbReference type="NCBI Taxonomy" id="9606"/>
</organismHost>
<accession>Q58GL8</accession>
<feature type="non-terminal residue" evidence="2">
    <location>
        <position position="1"/>
    </location>
</feature>
<name>Q58GL8_HV1</name>
<evidence type="ECO:0000256" key="1">
    <source>
        <dbReference type="SAM" id="MobiDB-lite"/>
    </source>
</evidence>
<feature type="non-terminal residue" evidence="2">
    <location>
        <position position="154"/>
    </location>
</feature>
<evidence type="ECO:0000313" key="2">
    <source>
        <dbReference type="EMBL" id="AAX55886.1"/>
    </source>
</evidence>
<dbReference type="EMBL" id="AY952849">
    <property type="protein sequence ID" value="AAX55886.1"/>
    <property type="molecule type" value="Genomic_DNA"/>
</dbReference>
<proteinExistence type="predicted"/>
<keyword evidence="2" id="KW-0261">Viral envelope protein</keyword>
<dbReference type="Gene3D" id="2.170.40.20">
    <property type="entry name" value="Human immunodeficiency virus 1, Gp160, envelope glycoprotein"/>
    <property type="match status" value="1"/>
</dbReference>
<organism evidence="2">
    <name type="scientific">Human immunodeficiency virus type 1</name>
    <name type="common">HIV-1</name>
    <dbReference type="NCBI Taxonomy" id="11676"/>
    <lineage>
        <taxon>Viruses</taxon>
        <taxon>Riboviria</taxon>
        <taxon>Pararnavirae</taxon>
        <taxon>Artverviricota</taxon>
        <taxon>Revtraviricetes</taxon>
        <taxon>Ortervirales</taxon>
        <taxon>Retroviridae</taxon>
        <taxon>Orthoretrovirinae</taxon>
        <taxon>Lentivirus</taxon>
        <taxon>Lentivirus humimdef1</taxon>
    </lineage>
</organism>
<dbReference type="InterPro" id="IPR036377">
    <property type="entry name" value="Gp120_core_sf"/>
</dbReference>
<reference evidence="2" key="1">
    <citation type="submission" date="2005-03" db="EMBL/GenBank/DDBJ databases">
        <title>Genetic Diversity of HIV-1 Subtypes Circulating in Northern Kenya.</title>
        <authorList>
            <person name="Khamadi S.A."/>
            <person name="Ochieng W."/>
            <person name="Lihana R.W."/>
            <person name="Kiptoo M.K."/>
            <person name="Kinyua J.G."/>
            <person name="Lagat N."/>
            <person name="Muriuki J."/>
            <person name="Mwangi J."/>
            <person name="Pelle R."/>
            <person name="Muigai A."/>
            <person name="Carter J."/>
            <person name="Yamada R."/>
            <person name="Mpoke S."/>
        </authorList>
    </citation>
    <scope>NUCLEOTIDE SEQUENCE</scope>
    <source>
        <strain evidence="2">TLHC034</strain>
    </source>
</reference>
<protein>
    <submittedName>
        <fullName evidence="2">Envelope glycoprotein</fullName>
    </submittedName>
</protein>
<feature type="region of interest" description="Disordered" evidence="1">
    <location>
        <begin position="1"/>
        <end position="23"/>
    </location>
</feature>
<gene>
    <name evidence="2" type="primary">env</name>
</gene>